<dbReference type="InterPro" id="IPR011004">
    <property type="entry name" value="Trimer_LpxA-like_sf"/>
</dbReference>
<organism evidence="7 8">
    <name type="scientific">Streptococcus merionis</name>
    <dbReference type="NCBI Taxonomy" id="400065"/>
    <lineage>
        <taxon>Bacteria</taxon>
        <taxon>Bacillati</taxon>
        <taxon>Bacillota</taxon>
        <taxon>Bacilli</taxon>
        <taxon>Lactobacillales</taxon>
        <taxon>Streptococcaceae</taxon>
        <taxon>Streptococcus</taxon>
    </lineage>
</organism>
<keyword evidence="2 5" id="KW-0808">Transferase</keyword>
<evidence type="ECO:0000259" key="6">
    <source>
        <dbReference type="SMART" id="SM01266"/>
    </source>
</evidence>
<dbReference type="PANTHER" id="PTHR43017">
    <property type="entry name" value="GALACTOSIDE O-ACETYLTRANSFERASE"/>
    <property type="match status" value="1"/>
</dbReference>
<feature type="domain" description="Maltose/galactoside acetyltransferase" evidence="6">
    <location>
        <begin position="4"/>
        <end position="58"/>
    </location>
</feature>
<evidence type="ECO:0000313" key="8">
    <source>
        <dbReference type="Proteomes" id="UP000215185"/>
    </source>
</evidence>
<evidence type="ECO:0000313" key="7">
    <source>
        <dbReference type="EMBL" id="SNU87304.1"/>
    </source>
</evidence>
<sequence length="189" mass="20194">MTELEKLKAGLPYNFYDAEVAAVKANAVRLCQEYDAIAFDDEVALDAKIRELFGSCAGAVSVQQGFRCDNGQNIHIGKDFLTNYNVTILDIAPVHIGDYCMIGPNTLISTVGHPLNPKGRRDKLAQAKPIHIGNDVWMGGNVTILPGVTIGNNVVIAAGAVVSKDVPDNSLVAGVPAKVIRPLDNNIEN</sequence>
<evidence type="ECO:0000256" key="2">
    <source>
        <dbReference type="ARBA" id="ARBA00022679"/>
    </source>
</evidence>
<keyword evidence="4 5" id="KW-0012">Acyltransferase</keyword>
<accession>A0A239SRD5</accession>
<dbReference type="eggNOG" id="COG0110">
    <property type="taxonomic scope" value="Bacteria"/>
</dbReference>
<dbReference type="AlphaFoldDB" id="A0A239SRD5"/>
<evidence type="ECO:0000256" key="5">
    <source>
        <dbReference type="RuleBase" id="RU367021"/>
    </source>
</evidence>
<dbReference type="OrthoDB" id="9812571at2"/>
<reference evidence="7 8" key="1">
    <citation type="submission" date="2017-06" db="EMBL/GenBank/DDBJ databases">
        <authorList>
            <consortium name="Pathogen Informatics"/>
        </authorList>
    </citation>
    <scope>NUCLEOTIDE SEQUENCE [LARGE SCALE GENOMIC DNA]</scope>
    <source>
        <strain evidence="7 8">NCTC13788</strain>
    </source>
</reference>
<evidence type="ECO:0000256" key="1">
    <source>
        <dbReference type="ARBA" id="ARBA00007274"/>
    </source>
</evidence>
<dbReference type="RefSeq" id="WP_026217040.1">
    <property type="nucleotide sequence ID" value="NZ_LT906439.1"/>
</dbReference>
<dbReference type="SUPFAM" id="SSF51161">
    <property type="entry name" value="Trimeric LpxA-like enzymes"/>
    <property type="match status" value="1"/>
</dbReference>
<evidence type="ECO:0000256" key="4">
    <source>
        <dbReference type="ARBA" id="ARBA00023315"/>
    </source>
</evidence>
<protein>
    <recommendedName>
        <fullName evidence="5">Acetyltransferase</fullName>
        <ecNumber evidence="5">2.3.1.-</ecNumber>
    </recommendedName>
</protein>
<dbReference type="InterPro" id="IPR024688">
    <property type="entry name" value="Mac_dom"/>
</dbReference>
<dbReference type="KEGG" id="smen:SAMEA4412692_0597"/>
<dbReference type="STRING" id="1123308.GCA_000380085_02039"/>
<dbReference type="SMART" id="SM01266">
    <property type="entry name" value="Mac"/>
    <property type="match status" value="1"/>
</dbReference>
<dbReference type="CDD" id="cd03357">
    <property type="entry name" value="LbH_MAT_GAT"/>
    <property type="match status" value="1"/>
</dbReference>
<gene>
    <name evidence="7" type="primary">maa2</name>
    <name evidence="7" type="ORF">SAMEA4412692_00597</name>
</gene>
<dbReference type="EC" id="2.3.1.-" evidence="5"/>
<proteinExistence type="inferred from homology"/>
<comment type="similarity">
    <text evidence="1 5">Belongs to the transferase hexapeptide repeat family.</text>
</comment>
<evidence type="ECO:0000256" key="3">
    <source>
        <dbReference type="ARBA" id="ARBA00022737"/>
    </source>
</evidence>
<dbReference type="InterPro" id="IPR039369">
    <property type="entry name" value="LacA-like"/>
</dbReference>
<dbReference type="Proteomes" id="UP000215185">
    <property type="component" value="Chromosome 1"/>
</dbReference>
<dbReference type="Pfam" id="PF12464">
    <property type="entry name" value="Mac"/>
    <property type="match status" value="1"/>
</dbReference>
<dbReference type="Gene3D" id="2.160.10.10">
    <property type="entry name" value="Hexapeptide repeat proteins"/>
    <property type="match status" value="1"/>
</dbReference>
<dbReference type="EMBL" id="LT906439">
    <property type="protein sequence ID" value="SNU87304.1"/>
    <property type="molecule type" value="Genomic_DNA"/>
</dbReference>
<dbReference type="PANTHER" id="PTHR43017:SF1">
    <property type="entry name" value="ACETYLTRANSFERASE YJL218W-RELATED"/>
    <property type="match status" value="1"/>
</dbReference>
<dbReference type="Pfam" id="PF00132">
    <property type="entry name" value="Hexapep"/>
    <property type="match status" value="1"/>
</dbReference>
<keyword evidence="8" id="KW-1185">Reference proteome</keyword>
<dbReference type="GO" id="GO:0008870">
    <property type="term" value="F:galactoside O-acetyltransferase activity"/>
    <property type="evidence" value="ECO:0007669"/>
    <property type="project" value="TreeGrafter"/>
</dbReference>
<dbReference type="InterPro" id="IPR001451">
    <property type="entry name" value="Hexapep"/>
</dbReference>
<keyword evidence="3" id="KW-0677">Repeat</keyword>
<name>A0A239SRD5_9STRE</name>
<dbReference type="FunFam" id="2.160.10.10:FF:000025">
    <property type="entry name" value="Hexapeptide-repeat containing-acetyltransferase"/>
    <property type="match status" value="1"/>
</dbReference>